<gene>
    <name evidence="5" type="ORF">ANANG_G00061780</name>
</gene>
<protein>
    <recommendedName>
        <fullName evidence="4">Fibronectin type-III domain-containing protein</fullName>
    </recommendedName>
</protein>
<reference evidence="5" key="1">
    <citation type="submission" date="2021-01" db="EMBL/GenBank/DDBJ databases">
        <title>A chromosome-scale assembly of European eel, Anguilla anguilla.</title>
        <authorList>
            <person name="Henkel C."/>
            <person name="Jong-Raadsen S.A."/>
            <person name="Dufour S."/>
            <person name="Weltzien F.-A."/>
            <person name="Palstra A.P."/>
            <person name="Pelster B."/>
            <person name="Spaink H.P."/>
            <person name="Van Den Thillart G.E."/>
            <person name="Jansen H."/>
            <person name="Zahm M."/>
            <person name="Klopp C."/>
            <person name="Cedric C."/>
            <person name="Louis A."/>
            <person name="Berthelot C."/>
            <person name="Parey E."/>
            <person name="Roest Crollius H."/>
            <person name="Montfort J."/>
            <person name="Robinson-Rechavi M."/>
            <person name="Bucao C."/>
            <person name="Bouchez O."/>
            <person name="Gislard M."/>
            <person name="Lluch J."/>
            <person name="Milhes M."/>
            <person name="Lampietro C."/>
            <person name="Lopez Roques C."/>
            <person name="Donnadieu C."/>
            <person name="Braasch I."/>
            <person name="Desvignes T."/>
            <person name="Postlethwait J."/>
            <person name="Bobe J."/>
            <person name="Guiguen Y."/>
            <person name="Dirks R."/>
        </authorList>
    </citation>
    <scope>NUCLEOTIDE SEQUENCE</scope>
    <source>
        <strain evidence="5">Tag_6206</strain>
        <tissue evidence="5">Liver</tissue>
    </source>
</reference>
<dbReference type="CDD" id="cd00063">
    <property type="entry name" value="FN3"/>
    <property type="match status" value="1"/>
</dbReference>
<dbReference type="Pfam" id="PF09294">
    <property type="entry name" value="Interfer-bind"/>
    <property type="match status" value="1"/>
</dbReference>
<dbReference type="PANTHER" id="PTHR20859:SF85">
    <property type="entry name" value="INTERFERON ALPHA_BETA RECEPTOR 1 ISOFORM X1"/>
    <property type="match status" value="1"/>
</dbReference>
<feature type="signal peptide" evidence="3">
    <location>
        <begin position="1"/>
        <end position="19"/>
    </location>
</feature>
<dbReference type="AlphaFoldDB" id="A0A9D3MPF7"/>
<keyword evidence="2" id="KW-0812">Transmembrane</keyword>
<comment type="caution">
    <text evidence="5">The sequence shown here is derived from an EMBL/GenBank/DDBJ whole genome shotgun (WGS) entry which is preliminary data.</text>
</comment>
<evidence type="ECO:0000313" key="6">
    <source>
        <dbReference type="Proteomes" id="UP001044222"/>
    </source>
</evidence>
<dbReference type="InterPro" id="IPR003961">
    <property type="entry name" value="FN3_dom"/>
</dbReference>
<evidence type="ECO:0000256" key="2">
    <source>
        <dbReference type="SAM" id="Phobius"/>
    </source>
</evidence>
<keyword evidence="2" id="KW-1133">Transmembrane helix</keyword>
<dbReference type="Pfam" id="PF01108">
    <property type="entry name" value="Tissue_fac"/>
    <property type="match status" value="1"/>
</dbReference>
<feature type="region of interest" description="Disordered" evidence="1">
    <location>
        <begin position="290"/>
        <end position="316"/>
    </location>
</feature>
<organism evidence="5 6">
    <name type="scientific">Anguilla anguilla</name>
    <name type="common">European freshwater eel</name>
    <name type="synonym">Muraena anguilla</name>
    <dbReference type="NCBI Taxonomy" id="7936"/>
    <lineage>
        <taxon>Eukaryota</taxon>
        <taxon>Metazoa</taxon>
        <taxon>Chordata</taxon>
        <taxon>Craniata</taxon>
        <taxon>Vertebrata</taxon>
        <taxon>Euteleostomi</taxon>
        <taxon>Actinopterygii</taxon>
        <taxon>Neopterygii</taxon>
        <taxon>Teleostei</taxon>
        <taxon>Anguilliformes</taxon>
        <taxon>Anguillidae</taxon>
        <taxon>Anguilla</taxon>
    </lineage>
</organism>
<feature type="chain" id="PRO_5039214351" description="Fibronectin type-III domain-containing protein" evidence="3">
    <location>
        <begin position="20"/>
        <end position="316"/>
    </location>
</feature>
<evidence type="ECO:0000256" key="1">
    <source>
        <dbReference type="SAM" id="MobiDB-lite"/>
    </source>
</evidence>
<sequence length="316" mass="36424">MWELKWCLAFIFMITVTAALHSPYNVMMDAVNTRYILTWDWDQTQANYTMEFTSEFTYSTEKSYTTACNRTAEKHCDFSHRLDYHSCYELRVRAEGRRESSPWSLCRFSPVHQAPLGPPSGVAIRSREAMLTVIITESLTVNNMPMSSILRLSYRVQYWEKHAPQRYSTLELQATQGTLTALKPWTDYCLRVCAFHLDYNKTSPYSSTQCVKTGGRDPHLGWYMLPLLCCLLLVTCLSFWHREKIRSLFLHPDLPSSIQDPRPSARRLLMEPREESCAALVLVAARVPQRPPEDWRAEQASATGRDSSGQDSSQKL</sequence>
<proteinExistence type="predicted"/>
<dbReference type="InterPro" id="IPR036116">
    <property type="entry name" value="FN3_sf"/>
</dbReference>
<keyword evidence="2" id="KW-0472">Membrane</keyword>
<feature type="domain" description="Fibronectin type-III" evidence="4">
    <location>
        <begin position="118"/>
        <end position="216"/>
    </location>
</feature>
<keyword evidence="6" id="KW-1185">Reference proteome</keyword>
<dbReference type="InterPro" id="IPR050650">
    <property type="entry name" value="Type-II_Cytokine-TF_Rcpt"/>
</dbReference>
<dbReference type="PROSITE" id="PS50853">
    <property type="entry name" value="FN3"/>
    <property type="match status" value="1"/>
</dbReference>
<evidence type="ECO:0000256" key="3">
    <source>
        <dbReference type="SAM" id="SignalP"/>
    </source>
</evidence>
<dbReference type="PANTHER" id="PTHR20859">
    <property type="entry name" value="INTERFERON/INTERLEUKIN RECEPTOR"/>
    <property type="match status" value="1"/>
</dbReference>
<dbReference type="InterPro" id="IPR015373">
    <property type="entry name" value="Interferon/interleukin_rcp_dom"/>
</dbReference>
<dbReference type="InterPro" id="IPR013783">
    <property type="entry name" value="Ig-like_fold"/>
</dbReference>
<dbReference type="GO" id="GO:0004896">
    <property type="term" value="F:cytokine receptor activity"/>
    <property type="evidence" value="ECO:0007669"/>
    <property type="project" value="TreeGrafter"/>
</dbReference>
<dbReference type="Gene3D" id="2.60.40.10">
    <property type="entry name" value="Immunoglobulins"/>
    <property type="match status" value="2"/>
</dbReference>
<dbReference type="EMBL" id="JAFIRN010000003">
    <property type="protein sequence ID" value="KAG5852380.1"/>
    <property type="molecule type" value="Genomic_DNA"/>
</dbReference>
<accession>A0A9D3MPF7</accession>
<dbReference type="GO" id="GO:0005886">
    <property type="term" value="C:plasma membrane"/>
    <property type="evidence" value="ECO:0007669"/>
    <property type="project" value="TreeGrafter"/>
</dbReference>
<name>A0A9D3MPF7_ANGAN</name>
<dbReference type="Proteomes" id="UP001044222">
    <property type="component" value="Unassembled WGS sequence"/>
</dbReference>
<feature type="compositionally biased region" description="Polar residues" evidence="1">
    <location>
        <begin position="300"/>
        <end position="316"/>
    </location>
</feature>
<keyword evidence="3" id="KW-0732">Signal</keyword>
<evidence type="ECO:0000313" key="5">
    <source>
        <dbReference type="EMBL" id="KAG5852380.1"/>
    </source>
</evidence>
<feature type="transmembrane region" description="Helical" evidence="2">
    <location>
        <begin position="220"/>
        <end position="240"/>
    </location>
</feature>
<evidence type="ECO:0000259" key="4">
    <source>
        <dbReference type="PROSITE" id="PS50853"/>
    </source>
</evidence>
<dbReference type="SUPFAM" id="SSF49265">
    <property type="entry name" value="Fibronectin type III"/>
    <property type="match status" value="2"/>
</dbReference>